<comment type="caution">
    <text evidence="2">The sequence shown here is derived from an EMBL/GenBank/DDBJ whole genome shotgun (WGS) entry which is preliminary data.</text>
</comment>
<evidence type="ECO:0000313" key="3">
    <source>
        <dbReference type="Proteomes" id="UP001152447"/>
    </source>
</evidence>
<dbReference type="InterPro" id="IPR036653">
    <property type="entry name" value="CinA-like_C"/>
</dbReference>
<dbReference type="SUPFAM" id="SSF142433">
    <property type="entry name" value="CinA-like"/>
    <property type="match status" value="1"/>
</dbReference>
<feature type="domain" description="CinA C-terminal" evidence="1">
    <location>
        <begin position="8"/>
        <end position="159"/>
    </location>
</feature>
<dbReference type="InterPro" id="IPR008136">
    <property type="entry name" value="CinA_C"/>
</dbReference>
<gene>
    <name evidence="2" type="primary">pncC</name>
    <name evidence="2" type="ORF">PSEHALCIP103_01042</name>
</gene>
<dbReference type="Gene3D" id="3.90.950.20">
    <property type="entry name" value="CinA-like"/>
    <property type="match status" value="1"/>
</dbReference>
<dbReference type="NCBIfam" id="TIGR00199">
    <property type="entry name" value="PncC_domain"/>
    <property type="match status" value="1"/>
</dbReference>
<dbReference type="EMBL" id="CAMAPB010000010">
    <property type="protein sequence ID" value="CAH9054471.1"/>
    <property type="molecule type" value="Genomic_DNA"/>
</dbReference>
<sequence length="162" mass="17343">MELHQEIKTLAAQLGAILTDKRLWITTAESCTGGGVSYSLTDTPGSSAYIDRAFVTYSNNAKHELLNVKRDTLEEFGAVSEQTVIEMAAGACEAANADIGIAISGIAGPGGATEGKPVGLVWFGLQINGKHWTFEQVFDGDRAQVRLQAIVFSLKTIIEKIK</sequence>
<keyword evidence="2" id="KW-0378">Hydrolase</keyword>
<dbReference type="Proteomes" id="UP001152447">
    <property type="component" value="Unassembled WGS sequence"/>
</dbReference>
<accession>A0A9W4QV17</accession>
<organism evidence="2 3">
    <name type="scientific">Pseudoalteromonas haloplanktis</name>
    <name type="common">Alteromonas haloplanktis</name>
    <dbReference type="NCBI Taxonomy" id="228"/>
    <lineage>
        <taxon>Bacteria</taxon>
        <taxon>Pseudomonadati</taxon>
        <taxon>Pseudomonadota</taxon>
        <taxon>Gammaproteobacteria</taxon>
        <taxon>Alteromonadales</taxon>
        <taxon>Pseudoalteromonadaceae</taxon>
        <taxon>Pseudoalteromonas</taxon>
    </lineage>
</organism>
<keyword evidence="3" id="KW-1185">Reference proteome</keyword>
<dbReference type="EC" id="3.5.1.42" evidence="2"/>
<reference evidence="2" key="1">
    <citation type="submission" date="2022-07" db="EMBL/GenBank/DDBJ databases">
        <authorList>
            <person name="Criscuolo A."/>
        </authorList>
    </citation>
    <scope>NUCLEOTIDE SEQUENCE</scope>
    <source>
        <strain evidence="2">CIP103197</strain>
    </source>
</reference>
<evidence type="ECO:0000259" key="1">
    <source>
        <dbReference type="Pfam" id="PF02464"/>
    </source>
</evidence>
<dbReference type="Pfam" id="PF02464">
    <property type="entry name" value="CinA"/>
    <property type="match status" value="1"/>
</dbReference>
<dbReference type="AlphaFoldDB" id="A0A9W4QV17"/>
<evidence type="ECO:0000313" key="2">
    <source>
        <dbReference type="EMBL" id="CAH9054471.1"/>
    </source>
</evidence>
<proteinExistence type="predicted"/>
<dbReference type="RefSeq" id="WP_262976301.1">
    <property type="nucleotide sequence ID" value="NZ_CAMAPB010000010.1"/>
</dbReference>
<dbReference type="GO" id="GO:0019159">
    <property type="term" value="F:nicotinamide-nucleotide amidase activity"/>
    <property type="evidence" value="ECO:0007669"/>
    <property type="project" value="UniProtKB-EC"/>
</dbReference>
<protein>
    <submittedName>
        <fullName evidence="2">Nicotinamide-nucleotide amidohydrolase PncC</fullName>
        <ecNumber evidence="2">3.5.1.42</ecNumber>
    </submittedName>
</protein>
<name>A0A9W4QV17_PSEHA</name>